<dbReference type="GeneID" id="9223204"/>
<accession>C5FJ52</accession>
<name>C5FJ52_ARTOC</name>
<evidence type="ECO:0000259" key="3">
    <source>
        <dbReference type="Pfam" id="PF05368"/>
    </source>
</evidence>
<dbReference type="OMA" id="KYWAEPS"/>
<dbReference type="VEuPathDB" id="FungiDB:MCYG_02201"/>
<dbReference type="SUPFAM" id="SSF51735">
    <property type="entry name" value="NAD(P)-binding Rossmann-fold domains"/>
    <property type="match status" value="1"/>
</dbReference>
<dbReference type="InterPro" id="IPR051609">
    <property type="entry name" value="NmrA/Isoflavone_reductase-like"/>
</dbReference>
<protein>
    <submittedName>
        <fullName evidence="4">Isoflavone reductase family protein</fullName>
    </submittedName>
</protein>
<dbReference type="InterPro" id="IPR036291">
    <property type="entry name" value="NAD(P)-bd_dom_sf"/>
</dbReference>
<dbReference type="HOGENOM" id="CLU_044876_0_2_1"/>
<reference evidence="5" key="1">
    <citation type="journal article" date="2012" name="MBio">
        <title>Comparative genome analysis of Trichophyton rubrum and related dermatophytes reveals candidate genes involved in infection.</title>
        <authorList>
            <person name="Martinez D.A."/>
            <person name="Oliver B.G."/>
            <person name="Graeser Y."/>
            <person name="Goldberg J.M."/>
            <person name="Li W."/>
            <person name="Martinez-Rossi N.M."/>
            <person name="Monod M."/>
            <person name="Shelest E."/>
            <person name="Barton R.C."/>
            <person name="Birch E."/>
            <person name="Brakhage A.A."/>
            <person name="Chen Z."/>
            <person name="Gurr S.J."/>
            <person name="Heiman D."/>
            <person name="Heitman J."/>
            <person name="Kosti I."/>
            <person name="Rossi A."/>
            <person name="Saif S."/>
            <person name="Samalova M."/>
            <person name="Saunders C.W."/>
            <person name="Shea T."/>
            <person name="Summerbell R.C."/>
            <person name="Xu J."/>
            <person name="Young S."/>
            <person name="Zeng Q."/>
            <person name="Birren B.W."/>
            <person name="Cuomo C.A."/>
            <person name="White T.C."/>
        </authorList>
    </citation>
    <scope>NUCLEOTIDE SEQUENCE [LARGE SCALE GENOMIC DNA]</scope>
    <source>
        <strain evidence="5">ATCC MYA-4605 / CBS 113480</strain>
    </source>
</reference>
<dbReference type="AlphaFoldDB" id="C5FJ52"/>
<evidence type="ECO:0000256" key="2">
    <source>
        <dbReference type="ARBA" id="ARBA00023002"/>
    </source>
</evidence>
<dbReference type="Gene3D" id="3.40.50.720">
    <property type="entry name" value="NAD(P)-binding Rossmann-like Domain"/>
    <property type="match status" value="1"/>
</dbReference>
<dbReference type="Proteomes" id="UP000002035">
    <property type="component" value="Unassembled WGS sequence"/>
</dbReference>
<dbReference type="CDD" id="cd05259">
    <property type="entry name" value="PCBER_SDR_a"/>
    <property type="match status" value="1"/>
</dbReference>
<dbReference type="Gene3D" id="3.90.25.10">
    <property type="entry name" value="UDP-galactose 4-epimerase, domain 1"/>
    <property type="match status" value="1"/>
</dbReference>
<dbReference type="GO" id="GO:0016491">
    <property type="term" value="F:oxidoreductase activity"/>
    <property type="evidence" value="ECO:0007669"/>
    <property type="project" value="UniProtKB-KW"/>
</dbReference>
<evidence type="ECO:0000256" key="1">
    <source>
        <dbReference type="ARBA" id="ARBA00022857"/>
    </source>
</evidence>
<dbReference type="InterPro" id="IPR008030">
    <property type="entry name" value="NmrA-like"/>
</dbReference>
<keyword evidence="1" id="KW-0521">NADP</keyword>
<dbReference type="RefSeq" id="XP_002849267.1">
    <property type="nucleotide sequence ID" value="XM_002849221.1"/>
</dbReference>
<keyword evidence="5" id="KW-1185">Reference proteome</keyword>
<dbReference type="PANTHER" id="PTHR47706:SF2">
    <property type="entry name" value="ISOFLAVONE REDUCTASE FAMILY PROTEIN (AFU_ORTHOLOGUE AFUA_2G05290)"/>
    <property type="match status" value="1"/>
</dbReference>
<evidence type="ECO:0000313" key="5">
    <source>
        <dbReference type="Proteomes" id="UP000002035"/>
    </source>
</evidence>
<dbReference type="InterPro" id="IPR045312">
    <property type="entry name" value="PCBER-like"/>
</dbReference>
<gene>
    <name evidence="4" type="ORF">MCYG_02201</name>
</gene>
<feature type="domain" description="NmrA-like" evidence="3">
    <location>
        <begin position="4"/>
        <end position="327"/>
    </location>
</feature>
<dbReference type="OrthoDB" id="10000533at2759"/>
<dbReference type="EMBL" id="DS995702">
    <property type="protein sequence ID" value="EEQ29382.1"/>
    <property type="molecule type" value="Genomic_DNA"/>
</dbReference>
<sequence>MVKVAVAGGSSPTLGHSVVSALLATNGRHTPVILSRKKVDGTPALSTATWPVPGSSSTAEVETRYVDYESEDSLVASLRDIDTVISVLLIHDTDTFVRTQIRLLHAAEAAGCRRFAPSEFSGAYETHSKVEFEKKAKLPVWEAVLKSRIDAAIFSNGMFMNYLGIGSPEKDGNRADALAGFAENPFLFNLVDCWVDMPVVERDGDKEPPPAVITMTNIRDIGRFIAAAIDLEEPWGKRELGMVGSTLRFDEMVSLIEKYTGRKMEVRPFTKKQLQDRIANAPDGVAGLIENLECQLKTLCCDGGIPVEPTLNRLCPAVKPMTVEDFLKKYWAEPSA</sequence>
<dbReference type="eggNOG" id="ENOG502RZ8I">
    <property type="taxonomic scope" value="Eukaryota"/>
</dbReference>
<keyword evidence="2" id="KW-0560">Oxidoreductase</keyword>
<dbReference type="Pfam" id="PF05368">
    <property type="entry name" value="NmrA"/>
    <property type="match status" value="1"/>
</dbReference>
<organism evidence="4 5">
    <name type="scientific">Arthroderma otae (strain ATCC MYA-4605 / CBS 113480)</name>
    <name type="common">Microsporum canis</name>
    <dbReference type="NCBI Taxonomy" id="554155"/>
    <lineage>
        <taxon>Eukaryota</taxon>
        <taxon>Fungi</taxon>
        <taxon>Dikarya</taxon>
        <taxon>Ascomycota</taxon>
        <taxon>Pezizomycotina</taxon>
        <taxon>Eurotiomycetes</taxon>
        <taxon>Eurotiomycetidae</taxon>
        <taxon>Onygenales</taxon>
        <taxon>Arthrodermataceae</taxon>
        <taxon>Microsporum</taxon>
    </lineage>
</organism>
<dbReference type="PANTHER" id="PTHR47706">
    <property type="entry name" value="NMRA-LIKE FAMILY PROTEIN"/>
    <property type="match status" value="1"/>
</dbReference>
<evidence type="ECO:0000313" key="4">
    <source>
        <dbReference type="EMBL" id="EEQ29382.1"/>
    </source>
</evidence>
<proteinExistence type="predicted"/>